<evidence type="ECO:0000259" key="4">
    <source>
        <dbReference type="Pfam" id="PF14226"/>
    </source>
</evidence>
<dbReference type="InterPro" id="IPR026992">
    <property type="entry name" value="DIOX_N"/>
</dbReference>
<keyword evidence="5" id="KW-0223">Dioxygenase</keyword>
<dbReference type="PANTHER" id="PTHR47991">
    <property type="entry name" value="OXOGLUTARATE/IRON-DEPENDENT DIOXYGENASE"/>
    <property type="match status" value="1"/>
</dbReference>
<proteinExistence type="predicted"/>
<dbReference type="SUPFAM" id="SSF51197">
    <property type="entry name" value="Clavaminate synthase-like"/>
    <property type="match status" value="1"/>
</dbReference>
<dbReference type="Pfam" id="PF14226">
    <property type="entry name" value="DIOX_N"/>
    <property type="match status" value="1"/>
</dbReference>
<keyword evidence="1" id="KW-0479">Metal-binding</keyword>
<evidence type="ECO:0000313" key="6">
    <source>
        <dbReference type="Proteomes" id="UP000237000"/>
    </source>
</evidence>
<keyword evidence="6" id="KW-1185">Reference proteome</keyword>
<dbReference type="GO" id="GO:0051213">
    <property type="term" value="F:dioxygenase activity"/>
    <property type="evidence" value="ECO:0007669"/>
    <property type="project" value="UniProtKB-KW"/>
</dbReference>
<dbReference type="EMBL" id="JXTC01000017">
    <property type="protein sequence ID" value="PON99733.1"/>
    <property type="molecule type" value="Genomic_DNA"/>
</dbReference>
<dbReference type="Gene3D" id="2.60.120.330">
    <property type="entry name" value="B-lactam Antibiotic, Isopenicillin N Synthase, Chain"/>
    <property type="match status" value="1"/>
</dbReference>
<dbReference type="InterPro" id="IPR050295">
    <property type="entry name" value="Plant_2OG-oxidoreductases"/>
</dbReference>
<keyword evidence="3" id="KW-0408">Iron</keyword>
<dbReference type="Proteomes" id="UP000237000">
    <property type="component" value="Unassembled WGS sequence"/>
</dbReference>
<dbReference type="InterPro" id="IPR027443">
    <property type="entry name" value="IPNS-like_sf"/>
</dbReference>
<dbReference type="InParanoid" id="A0A2P5FPR9"/>
<evidence type="ECO:0000256" key="3">
    <source>
        <dbReference type="ARBA" id="ARBA00023004"/>
    </source>
</evidence>
<organism evidence="5 6">
    <name type="scientific">Trema orientale</name>
    <name type="common">Charcoal tree</name>
    <name type="synonym">Celtis orientalis</name>
    <dbReference type="NCBI Taxonomy" id="63057"/>
    <lineage>
        <taxon>Eukaryota</taxon>
        <taxon>Viridiplantae</taxon>
        <taxon>Streptophyta</taxon>
        <taxon>Embryophyta</taxon>
        <taxon>Tracheophyta</taxon>
        <taxon>Spermatophyta</taxon>
        <taxon>Magnoliopsida</taxon>
        <taxon>eudicotyledons</taxon>
        <taxon>Gunneridae</taxon>
        <taxon>Pentapetalae</taxon>
        <taxon>rosids</taxon>
        <taxon>fabids</taxon>
        <taxon>Rosales</taxon>
        <taxon>Cannabaceae</taxon>
        <taxon>Trema</taxon>
    </lineage>
</organism>
<feature type="domain" description="Non-haem dioxygenase N-terminal" evidence="4">
    <location>
        <begin position="57"/>
        <end position="167"/>
    </location>
</feature>
<dbReference type="GO" id="GO:0046872">
    <property type="term" value="F:metal ion binding"/>
    <property type="evidence" value="ECO:0007669"/>
    <property type="project" value="UniProtKB-KW"/>
</dbReference>
<evidence type="ECO:0000256" key="1">
    <source>
        <dbReference type="ARBA" id="ARBA00022723"/>
    </source>
</evidence>
<keyword evidence="2" id="KW-0847">Vitamin C</keyword>
<dbReference type="OrthoDB" id="627829at2759"/>
<comment type="caution">
    <text evidence="5">The sequence shown here is derived from an EMBL/GenBank/DDBJ whole genome shotgun (WGS) entry which is preliminary data.</text>
</comment>
<evidence type="ECO:0000256" key="2">
    <source>
        <dbReference type="ARBA" id="ARBA00022896"/>
    </source>
</evidence>
<sequence>MQGGEELRSSESSFTSAMALTQSGVLHVPEHYVLPPSQRPNIYPTNDLINPSCTTSLPIIDLSSLQNPSLRSQVIDEIRIACKEIGFFQLIHHGVSPLVMKDALDAAAEFFNLPMEEKMLLGSDNVNEPVRYGTSLNHVKDKVHFWRDFIKQYSHPISKWIHLWPSNPPSYR</sequence>
<reference evidence="6" key="1">
    <citation type="submission" date="2016-06" db="EMBL/GenBank/DDBJ databases">
        <title>Parallel loss of symbiosis genes in relatives of nitrogen-fixing non-legume Parasponia.</title>
        <authorList>
            <person name="Van Velzen R."/>
            <person name="Holmer R."/>
            <person name="Bu F."/>
            <person name="Rutten L."/>
            <person name="Van Zeijl A."/>
            <person name="Liu W."/>
            <person name="Santuari L."/>
            <person name="Cao Q."/>
            <person name="Sharma T."/>
            <person name="Shen D."/>
            <person name="Roswanjaya Y."/>
            <person name="Wardhani T."/>
            <person name="Kalhor M.S."/>
            <person name="Jansen J."/>
            <person name="Van den Hoogen J."/>
            <person name="Gungor B."/>
            <person name="Hartog M."/>
            <person name="Hontelez J."/>
            <person name="Verver J."/>
            <person name="Yang W.-C."/>
            <person name="Schijlen E."/>
            <person name="Repin R."/>
            <person name="Schilthuizen M."/>
            <person name="Schranz E."/>
            <person name="Heidstra R."/>
            <person name="Miyata K."/>
            <person name="Fedorova E."/>
            <person name="Kohlen W."/>
            <person name="Bisseling T."/>
            <person name="Smit S."/>
            <person name="Geurts R."/>
        </authorList>
    </citation>
    <scope>NUCLEOTIDE SEQUENCE [LARGE SCALE GENOMIC DNA]</scope>
    <source>
        <strain evidence="6">cv. RG33-2</strain>
    </source>
</reference>
<evidence type="ECO:0000313" key="5">
    <source>
        <dbReference type="EMBL" id="PON99733.1"/>
    </source>
</evidence>
<dbReference type="GO" id="GO:0031418">
    <property type="term" value="F:L-ascorbic acid binding"/>
    <property type="evidence" value="ECO:0007669"/>
    <property type="project" value="UniProtKB-KW"/>
</dbReference>
<protein>
    <submittedName>
        <fullName evidence="5">Non-heme dioxygenase N-terminal domain containing protein</fullName>
    </submittedName>
</protein>
<accession>A0A2P5FPR9</accession>
<name>A0A2P5FPR9_TREOI</name>
<gene>
    <name evidence="5" type="ORF">TorRG33x02_044980</name>
</gene>
<dbReference type="AlphaFoldDB" id="A0A2P5FPR9"/>
<keyword evidence="5" id="KW-0560">Oxidoreductase</keyword>